<evidence type="ECO:0000256" key="5">
    <source>
        <dbReference type="SAM" id="MobiDB-lite"/>
    </source>
</evidence>
<evidence type="ECO:0000256" key="4">
    <source>
        <dbReference type="ARBA" id="ARBA00022833"/>
    </source>
</evidence>
<keyword evidence="8" id="KW-1185">Reference proteome</keyword>
<dbReference type="CDD" id="cd20341">
    <property type="entry name" value="BRcat_RBR_RNF14"/>
    <property type="match status" value="1"/>
</dbReference>
<feature type="region of interest" description="Disordered" evidence="5">
    <location>
        <begin position="219"/>
        <end position="242"/>
    </location>
</feature>
<evidence type="ECO:0000256" key="2">
    <source>
        <dbReference type="ARBA" id="ARBA00022771"/>
    </source>
</evidence>
<dbReference type="Proteomes" id="UP000267096">
    <property type="component" value="Unassembled WGS sequence"/>
</dbReference>
<evidence type="ECO:0000256" key="1">
    <source>
        <dbReference type="ARBA" id="ARBA00022723"/>
    </source>
</evidence>
<evidence type="ECO:0000259" key="6">
    <source>
        <dbReference type="Pfam" id="PF01485"/>
    </source>
</evidence>
<reference evidence="7 8" key="2">
    <citation type="submission" date="2018-11" db="EMBL/GenBank/DDBJ databases">
        <authorList>
            <consortium name="Pathogen Informatics"/>
        </authorList>
    </citation>
    <scope>NUCLEOTIDE SEQUENCE [LARGE SCALE GENOMIC DNA]</scope>
</reference>
<dbReference type="InterPro" id="IPR002867">
    <property type="entry name" value="IBR_dom"/>
</dbReference>
<evidence type="ECO:0000313" key="8">
    <source>
        <dbReference type="Proteomes" id="UP000267096"/>
    </source>
</evidence>
<feature type="domain" description="IBR" evidence="6">
    <location>
        <begin position="42"/>
        <end position="108"/>
    </location>
</feature>
<dbReference type="OrthoDB" id="69641at2759"/>
<name>A0A0M3IYK5_ANISI</name>
<evidence type="ECO:0000256" key="3">
    <source>
        <dbReference type="ARBA" id="ARBA00022786"/>
    </source>
</evidence>
<gene>
    <name evidence="7" type="ORF">ASIM_LOCUS238</name>
</gene>
<sequence>MIARECKLVKRFQCLHTACTSSATDQQLKAILSADELSLCERKKFTENLASLKGIVECPVGTCGACYFFDEQQKLNCSSHTPNFAECTYCKYVFCMECRNAYHGTQPCEIDSEQRRKLLTKYGNVESVDKNGVLAAFGGERNLAKYIAKLKCDEWIDGNCKQCPTGLRDAEICVVRCVTPSSAGFAARRNVTIQNFVGGFVVIVCDYLDEDYECDEELQADDDDRREGYEEVPWPSYRPADI</sequence>
<proteinExistence type="predicted"/>
<keyword evidence="2" id="KW-0863">Zinc-finger</keyword>
<dbReference type="Pfam" id="PF01485">
    <property type="entry name" value="IBR"/>
    <property type="match status" value="1"/>
</dbReference>
<dbReference type="EMBL" id="UYRR01000107">
    <property type="protein sequence ID" value="VDK17507.1"/>
    <property type="molecule type" value="Genomic_DNA"/>
</dbReference>
<evidence type="ECO:0000313" key="7">
    <source>
        <dbReference type="EMBL" id="VDK17507.1"/>
    </source>
</evidence>
<evidence type="ECO:0000313" key="9">
    <source>
        <dbReference type="WBParaSite" id="ASIM_0000032801-mRNA-1"/>
    </source>
</evidence>
<keyword evidence="1" id="KW-0479">Metal-binding</keyword>
<reference evidence="9" key="1">
    <citation type="submission" date="2017-02" db="UniProtKB">
        <authorList>
            <consortium name="WormBaseParasite"/>
        </authorList>
    </citation>
    <scope>IDENTIFICATION</scope>
</reference>
<keyword evidence="4" id="KW-0862">Zinc</keyword>
<accession>A0A0M3IYK5</accession>
<keyword evidence="3" id="KW-0833">Ubl conjugation pathway</keyword>
<dbReference type="AlphaFoldDB" id="A0A0M3IYK5"/>
<organism evidence="9">
    <name type="scientific">Anisakis simplex</name>
    <name type="common">Herring worm</name>
    <dbReference type="NCBI Taxonomy" id="6269"/>
    <lineage>
        <taxon>Eukaryota</taxon>
        <taxon>Metazoa</taxon>
        <taxon>Ecdysozoa</taxon>
        <taxon>Nematoda</taxon>
        <taxon>Chromadorea</taxon>
        <taxon>Rhabditida</taxon>
        <taxon>Spirurina</taxon>
        <taxon>Ascaridomorpha</taxon>
        <taxon>Ascaridoidea</taxon>
        <taxon>Anisakidae</taxon>
        <taxon>Anisakis</taxon>
        <taxon>Anisakis simplex complex</taxon>
    </lineage>
</organism>
<dbReference type="GO" id="GO:0008270">
    <property type="term" value="F:zinc ion binding"/>
    <property type="evidence" value="ECO:0007669"/>
    <property type="project" value="UniProtKB-KW"/>
</dbReference>
<dbReference type="WBParaSite" id="ASIM_0000032801-mRNA-1">
    <property type="protein sequence ID" value="ASIM_0000032801-mRNA-1"/>
    <property type="gene ID" value="ASIM_0000032801"/>
</dbReference>
<protein>
    <submittedName>
        <fullName evidence="9">RBR-type E3 ubiquitin transferase</fullName>
    </submittedName>
</protein>